<gene>
    <name evidence="3" type="ORF">H6P81_001057</name>
</gene>
<proteinExistence type="predicted"/>
<evidence type="ECO:0000313" key="3">
    <source>
        <dbReference type="EMBL" id="KAG9456549.1"/>
    </source>
</evidence>
<sequence>MRERGQGCSRLKREEYKHTRHDSVFSPWKILIGPSDWEDYLSGKEGSERYRTKNLPASCSCPGLYELGIFTHHELGKVRLIDSKRVIVVYLGQADNVRKRLQHYGRSGSHLDHGNSICPSDEKQSASHQRGPGLFKDIFLRGLPIVFRWAPMLSKKEAEKIESQLLETFDYAWNMGQNGARRHEDILQRLDKFVPYNSHVSKVLELLHNWKSLAFGKKKVGIKINGSVPSGQASKHTLSSSNEPFNRLIPSVFKFNRARPQLILERPVLNKDSLICGIAVGDGSVCTNEAIKGRKRCSEHKGMKINGTADKFVAVDGIKADICGITFGDGSLCTLSPIHGQRQCGQHGGQRLTVLSQFQSRKSRFGSGPKQLTVEDYNICGVILIDGSVCSNRPLRGRKRCCEHKGMRIIETRLISTIAKESFSKEGKSEICGAGLEDGSFCKKLPVHGRKRCEVHKGRRAATVRCSPKVGQPQGPLESPSS</sequence>
<evidence type="ECO:0000259" key="2">
    <source>
        <dbReference type="SMART" id="SM00465"/>
    </source>
</evidence>
<dbReference type="GO" id="GO:0003677">
    <property type="term" value="F:DNA binding"/>
    <property type="evidence" value="ECO:0007669"/>
    <property type="project" value="InterPro"/>
</dbReference>
<dbReference type="GO" id="GO:0006355">
    <property type="term" value="P:regulation of DNA-templated transcription"/>
    <property type="evidence" value="ECO:0007669"/>
    <property type="project" value="InterPro"/>
</dbReference>
<dbReference type="PANTHER" id="PTHR35133">
    <property type="entry name" value="PROTEIN EFFECTOR OF TRANSCRIPTION 2-RELATED"/>
    <property type="match status" value="1"/>
</dbReference>
<accession>A0AAV7F7G4</accession>
<evidence type="ECO:0000313" key="4">
    <source>
        <dbReference type="Proteomes" id="UP000825729"/>
    </source>
</evidence>
<comment type="caution">
    <text evidence="3">The sequence shown here is derived from an EMBL/GenBank/DDBJ whole genome shotgun (WGS) entry which is preliminary data.</text>
</comment>
<dbReference type="InterPro" id="IPR000305">
    <property type="entry name" value="GIY-YIG_endonuc"/>
</dbReference>
<dbReference type="PANTHER" id="PTHR35133:SF1">
    <property type="entry name" value="PROTEIN EFFECTOR OF TRANSCRIPTION 2-RELATED"/>
    <property type="match status" value="1"/>
</dbReference>
<dbReference type="SMART" id="SM00465">
    <property type="entry name" value="GIYc"/>
    <property type="match status" value="1"/>
</dbReference>
<evidence type="ECO:0000256" key="1">
    <source>
        <dbReference type="SAM" id="MobiDB-lite"/>
    </source>
</evidence>
<dbReference type="InterPro" id="IPR038909">
    <property type="entry name" value="Effector_transcript"/>
</dbReference>
<dbReference type="AlphaFoldDB" id="A0AAV7F7G4"/>
<dbReference type="Pfam" id="PF19239">
    <property type="entry name" value="GIY_YIG_domain"/>
    <property type="match status" value="1"/>
</dbReference>
<protein>
    <recommendedName>
        <fullName evidence="2">GIY-YIG domain-containing protein</fullName>
    </recommendedName>
</protein>
<keyword evidence="4" id="KW-1185">Reference proteome</keyword>
<dbReference type="EMBL" id="JAINDJ010000002">
    <property type="protein sequence ID" value="KAG9456549.1"/>
    <property type="molecule type" value="Genomic_DNA"/>
</dbReference>
<name>A0AAV7F7G4_ARIFI</name>
<feature type="region of interest" description="Disordered" evidence="1">
    <location>
        <begin position="105"/>
        <end position="130"/>
    </location>
</feature>
<dbReference type="Proteomes" id="UP000825729">
    <property type="component" value="Unassembled WGS sequence"/>
</dbReference>
<reference evidence="3 4" key="1">
    <citation type="submission" date="2021-07" db="EMBL/GenBank/DDBJ databases">
        <title>The Aristolochia fimbriata genome: insights into angiosperm evolution, floral development and chemical biosynthesis.</title>
        <authorList>
            <person name="Jiao Y."/>
        </authorList>
    </citation>
    <scope>NUCLEOTIDE SEQUENCE [LARGE SCALE GENOMIC DNA]</scope>
    <source>
        <strain evidence="3">IBCAS-2021</strain>
        <tissue evidence="3">Leaf</tissue>
    </source>
</reference>
<feature type="domain" description="GIY-YIG" evidence="2">
    <location>
        <begin position="74"/>
        <end position="179"/>
    </location>
</feature>
<organism evidence="3 4">
    <name type="scientific">Aristolochia fimbriata</name>
    <name type="common">White veined hardy Dutchman's pipe vine</name>
    <dbReference type="NCBI Taxonomy" id="158543"/>
    <lineage>
        <taxon>Eukaryota</taxon>
        <taxon>Viridiplantae</taxon>
        <taxon>Streptophyta</taxon>
        <taxon>Embryophyta</taxon>
        <taxon>Tracheophyta</taxon>
        <taxon>Spermatophyta</taxon>
        <taxon>Magnoliopsida</taxon>
        <taxon>Magnoliidae</taxon>
        <taxon>Piperales</taxon>
        <taxon>Aristolochiaceae</taxon>
        <taxon>Aristolochia</taxon>
    </lineage>
</organism>